<dbReference type="Proteomes" id="UP001521209">
    <property type="component" value="Unassembled WGS sequence"/>
</dbReference>
<organism evidence="1 2">
    <name type="scientific">Acidiphilium iwatense</name>
    <dbReference type="NCBI Taxonomy" id="768198"/>
    <lineage>
        <taxon>Bacteria</taxon>
        <taxon>Pseudomonadati</taxon>
        <taxon>Pseudomonadota</taxon>
        <taxon>Alphaproteobacteria</taxon>
        <taxon>Acetobacterales</taxon>
        <taxon>Acidocellaceae</taxon>
        <taxon>Acidiphilium</taxon>
    </lineage>
</organism>
<name>A0ABS9E105_9PROT</name>
<gene>
    <name evidence="1" type="ORF">L2A60_13055</name>
</gene>
<keyword evidence="2" id="KW-1185">Reference proteome</keyword>
<reference evidence="1 2" key="1">
    <citation type="submission" date="2022-01" db="EMBL/GenBank/DDBJ databases">
        <authorList>
            <person name="Won M."/>
            <person name="Kim S.-J."/>
            <person name="Kwon S.-W."/>
        </authorList>
    </citation>
    <scope>NUCLEOTIDE SEQUENCE [LARGE SCALE GENOMIC DNA]</scope>
    <source>
        <strain evidence="1 2">KCTC 23505</strain>
    </source>
</reference>
<evidence type="ECO:0000313" key="1">
    <source>
        <dbReference type="EMBL" id="MCF3947606.1"/>
    </source>
</evidence>
<proteinExistence type="predicted"/>
<comment type="caution">
    <text evidence="1">The sequence shown here is derived from an EMBL/GenBank/DDBJ whole genome shotgun (WGS) entry which is preliminary data.</text>
</comment>
<protein>
    <submittedName>
        <fullName evidence="1">Uncharacterized protein</fullName>
    </submittedName>
</protein>
<evidence type="ECO:0000313" key="2">
    <source>
        <dbReference type="Proteomes" id="UP001521209"/>
    </source>
</evidence>
<dbReference type="Gene3D" id="3.30.70.240">
    <property type="match status" value="1"/>
</dbReference>
<sequence length="74" mass="8056">MKQSGLSNRWIASVANYPKRVSQTYADIGGILAGYGFDRVQVSIYLTDKDDLANLFAAIMALKRLAVVSGIGYL</sequence>
<dbReference type="EMBL" id="JAKGBZ010000026">
    <property type="protein sequence ID" value="MCF3947606.1"/>
    <property type="molecule type" value="Genomic_DNA"/>
</dbReference>
<accession>A0ABS9E105</accession>